<dbReference type="SUPFAM" id="SSF141694">
    <property type="entry name" value="AF2212/PG0164-like"/>
    <property type="match status" value="1"/>
</dbReference>
<evidence type="ECO:0000313" key="1">
    <source>
        <dbReference type="EMBL" id="RZU15579.1"/>
    </source>
</evidence>
<comment type="caution">
    <text evidence="1">The sequence shown here is derived from an EMBL/GenBank/DDBJ whole genome shotgun (WGS) entry which is preliminary data.</text>
</comment>
<keyword evidence="2" id="KW-1185">Reference proteome</keyword>
<dbReference type="Pfam" id="PF13376">
    <property type="entry name" value="OmdA"/>
    <property type="match status" value="1"/>
</dbReference>
<proteinExistence type="predicted"/>
<dbReference type="OrthoDB" id="2604865at2"/>
<dbReference type="InterPro" id="IPR015018">
    <property type="entry name" value="DUF1905"/>
</dbReference>
<name>A0A4Q7X0F9_9ACTN</name>
<dbReference type="RefSeq" id="WP_130444262.1">
    <property type="nucleotide sequence ID" value="NZ_SHKR01000012.1"/>
</dbReference>
<dbReference type="AlphaFoldDB" id="A0A4Q7X0F9"/>
<dbReference type="Gene3D" id="2.40.30.100">
    <property type="entry name" value="AF2212/PG0164-like"/>
    <property type="match status" value="1"/>
</dbReference>
<dbReference type="Proteomes" id="UP000292027">
    <property type="component" value="Unassembled WGS sequence"/>
</dbReference>
<dbReference type="InterPro" id="IPR037079">
    <property type="entry name" value="AF2212/PG0164-like_sf"/>
</dbReference>
<accession>A0A4Q7X0F9</accession>
<gene>
    <name evidence="1" type="ORF">EV645_3117</name>
</gene>
<protein>
    <submittedName>
        <fullName evidence="1">Uncharacterized protein DUF1905</fullName>
    </submittedName>
</protein>
<reference evidence="1 2" key="1">
    <citation type="journal article" date="2015" name="Stand. Genomic Sci.">
        <title>Genomic Encyclopedia of Bacterial and Archaeal Type Strains, Phase III: the genomes of soil and plant-associated and newly described type strains.</title>
        <authorList>
            <person name="Whitman W.B."/>
            <person name="Woyke T."/>
            <person name="Klenk H.P."/>
            <person name="Zhou Y."/>
            <person name="Lilburn T.G."/>
            <person name="Beck B.J."/>
            <person name="De Vos P."/>
            <person name="Vandamme P."/>
            <person name="Eisen J.A."/>
            <person name="Garrity G."/>
            <person name="Hugenholtz P."/>
            <person name="Kyrpides N.C."/>
        </authorList>
    </citation>
    <scope>NUCLEOTIDE SEQUENCE [LARGE SCALE GENOMIC DNA]</scope>
    <source>
        <strain evidence="1 2">VKM Ac-2540</strain>
    </source>
</reference>
<sequence>METFEGRIVVNDGGGAWVEVPGDVIAALGGGGRIPVRATFDGIDYRGSIASMGGCMALGILKGIRSELGKGDGDAVTVTVVRDTAERTVDVPEDLATALQEAGLRESFDKLAYSHRREHVNAINDAKRPETRRRRIDKALEMLRTS</sequence>
<dbReference type="Pfam" id="PF08922">
    <property type="entry name" value="DUF1905"/>
    <property type="match status" value="1"/>
</dbReference>
<dbReference type="EMBL" id="SHKR01000012">
    <property type="protein sequence ID" value="RZU15579.1"/>
    <property type="molecule type" value="Genomic_DNA"/>
</dbReference>
<evidence type="ECO:0000313" key="2">
    <source>
        <dbReference type="Proteomes" id="UP000292027"/>
    </source>
</evidence>
<organism evidence="1 2">
    <name type="scientific">Kribbella rubisoli</name>
    <dbReference type="NCBI Taxonomy" id="3075929"/>
    <lineage>
        <taxon>Bacteria</taxon>
        <taxon>Bacillati</taxon>
        <taxon>Actinomycetota</taxon>
        <taxon>Actinomycetes</taxon>
        <taxon>Propionibacteriales</taxon>
        <taxon>Kribbellaceae</taxon>
        <taxon>Kribbella</taxon>
    </lineage>
</organism>